<evidence type="ECO:0000259" key="10">
    <source>
        <dbReference type="Pfam" id="PF00483"/>
    </source>
</evidence>
<evidence type="ECO:0000313" key="14">
    <source>
        <dbReference type="Proteomes" id="UP000009046"/>
    </source>
</evidence>
<comment type="function">
    <text evidence="8">Acts as a component of the translation initiation factor 2B (eIF2B) complex, which catalyzes the exchange of GDP for GTP on the eukaryotic initiation factor 2 (eIF2) complex gamma subunit. Its guanine nucleotide exchange factor activity is repressed when bound to eIF2 complex phosphorylated on the alpha subunit, thereby limiting the amount of methionyl-initiator methionine tRNA available to the ribosome and consequently global translation is repressed.</text>
</comment>
<evidence type="ECO:0000256" key="2">
    <source>
        <dbReference type="ARBA" id="ARBA00007878"/>
    </source>
</evidence>
<name>E0W337_PEDHC</name>
<gene>
    <name evidence="13" type="primary">8236922</name>
    <name evidence="12" type="ORF">Phum_PHUM600920</name>
</gene>
<reference evidence="12" key="1">
    <citation type="submission" date="2007-04" db="EMBL/GenBank/DDBJ databases">
        <title>Annotation of Pediculus humanus corporis strain USDA.</title>
        <authorList>
            <person name="Kirkness E."/>
            <person name="Hannick L."/>
            <person name="Hass B."/>
            <person name="Bruggner R."/>
            <person name="Lawson D."/>
            <person name="Bidwell S."/>
            <person name="Joardar V."/>
            <person name="Caler E."/>
            <person name="Walenz B."/>
            <person name="Inman J."/>
            <person name="Schobel S."/>
            <person name="Galinsky K."/>
            <person name="Amedeo P."/>
            <person name="Strausberg R."/>
        </authorList>
    </citation>
    <scope>NUCLEOTIDE SEQUENCE</scope>
    <source>
        <strain evidence="12">USDA</strain>
    </source>
</reference>
<dbReference type="HOGENOM" id="CLU_016743_0_0_1"/>
<dbReference type="RefSeq" id="XP_002432781.1">
    <property type="nucleotide sequence ID" value="XM_002432736.1"/>
</dbReference>
<dbReference type="FunCoup" id="E0W337">
    <property type="interactions" value="1884"/>
</dbReference>
<accession>E0W337</accession>
<reference evidence="12" key="2">
    <citation type="submission" date="2007-04" db="EMBL/GenBank/DDBJ databases">
        <title>The genome of the human body louse.</title>
        <authorList>
            <consortium name="The Human Body Louse Genome Consortium"/>
            <person name="Kirkness E."/>
            <person name="Walenz B."/>
            <person name="Hass B."/>
            <person name="Bruggner R."/>
            <person name="Strausberg R."/>
        </authorList>
    </citation>
    <scope>NUCLEOTIDE SEQUENCE</scope>
    <source>
        <strain evidence="12">USDA</strain>
    </source>
</reference>
<dbReference type="SUPFAM" id="SSF53448">
    <property type="entry name" value="Nucleotide-diphospho-sugar transferases"/>
    <property type="match status" value="1"/>
</dbReference>
<dbReference type="VEuPathDB" id="VectorBase:PHUM600920"/>
<dbReference type="GO" id="GO:0002183">
    <property type="term" value="P:cytoplasmic translational initiation"/>
    <property type="evidence" value="ECO:0007669"/>
    <property type="project" value="TreeGrafter"/>
</dbReference>
<evidence type="ECO:0000256" key="6">
    <source>
        <dbReference type="ARBA" id="ARBA00044196"/>
    </source>
</evidence>
<proteinExistence type="inferred from homology"/>
<dbReference type="EnsemblMetazoa" id="PHUM600920-RA">
    <property type="protein sequence ID" value="PHUM600920-PA"/>
    <property type="gene ID" value="PHUM600920"/>
</dbReference>
<sequence>MGYHEFQAVILAAGRGSRMTDLTSGIPKCLLPVGSKPIICHTIDVIKRVGVQDVFIVVLENELNEINQSLLSHKTEINYELVPLPSDSEDWGTADSLRYLINQDKIKKDILIVTCDLFTNANINKLLTTYRQHAASFAAMFFLPLQSQPFEIPGIKLKYKAEKDIVGIDLDTKRLMFLASASDFEENVSISTYILKRHPRFNLRTDLTDGHIYLLSYKLAKYLAVEKSYGTFKGEFIPHIVSKQHVRKNVGNDEGSVVNDEVRKTLSEYLKETKLEENIMEMTAYNDHDGDLKKAYHGDVVRCYAVFCQENDFGIRINSLPALCQANWLVSFIIIGKDILGMKIHPSATIESNQIDSNSFVCNNCKIKEKTSIKNSIIGEGCVINPKTRISRCILFKNVEIQEGCVLENCVIANNSIIESNCDLKSCVVGSNFCVPKGTKANRQVLTNSDDVEKIIECLAIISEEKNVKVMVQETLKGALLSGIGAALGGLFMGGKGFLLGGGMATCLAENYLPLGTVLKNLKEEEKRELCNLLKVTMELAIPALLSVLHSRTDPAVEKVALEVAKEFLMKEKNLRVTY</sequence>
<dbReference type="InterPro" id="IPR029044">
    <property type="entry name" value="Nucleotide-diphossugar_trans"/>
</dbReference>
<dbReference type="Pfam" id="PF20721">
    <property type="entry name" value="C19orf12"/>
    <property type="match status" value="1"/>
</dbReference>
<dbReference type="InParanoid" id="E0W337"/>
<comment type="subcellular location">
    <subcellularLocation>
        <location evidence="1">Cytoplasm</location>
        <location evidence="1">Cytosol</location>
    </subcellularLocation>
</comment>
<dbReference type="STRING" id="121224.E0W337"/>
<dbReference type="Gene3D" id="2.160.10.10">
    <property type="entry name" value="Hexapeptide repeat proteins"/>
    <property type="match status" value="1"/>
</dbReference>
<comment type="subunit">
    <text evidence="9">Component of the translation initiation factor 2B (eIF2B) complex which is a heterodecamer of two sets of five different subunits: alpha, beta, gamma, delta and epsilon. Subunits alpha, beta and delta comprise a regulatory subcomplex and subunits epsilon and gamma comprise a catalytic subcomplex. Within the complex, the hexameric regulatory complex resides at the center, with the two heterodimeric catalytic subcomplexes bound on opposite sides.</text>
</comment>
<dbReference type="InterPro" id="IPR005835">
    <property type="entry name" value="NTP_transferase_dom"/>
</dbReference>
<evidence type="ECO:0000313" key="12">
    <source>
        <dbReference type="EMBL" id="EEB20043.1"/>
    </source>
</evidence>
<dbReference type="Gene3D" id="3.90.550.10">
    <property type="entry name" value="Spore Coat Polysaccharide Biosynthesis Protein SpsA, Chain A"/>
    <property type="match status" value="1"/>
</dbReference>
<dbReference type="AlphaFoldDB" id="E0W337"/>
<dbReference type="GO" id="GO:0005851">
    <property type="term" value="C:eukaryotic translation initiation factor 2B complex"/>
    <property type="evidence" value="ECO:0007669"/>
    <property type="project" value="TreeGrafter"/>
</dbReference>
<keyword evidence="3" id="KW-0963">Cytoplasm</keyword>
<evidence type="ECO:0000256" key="4">
    <source>
        <dbReference type="ARBA" id="ARBA00022540"/>
    </source>
</evidence>
<dbReference type="CDD" id="cd04652">
    <property type="entry name" value="LbH_eIF2B_gamma_C"/>
    <property type="match status" value="1"/>
</dbReference>
<reference evidence="13" key="3">
    <citation type="submission" date="2021-02" db="UniProtKB">
        <authorList>
            <consortium name="EnsemblMetazoa"/>
        </authorList>
    </citation>
    <scope>IDENTIFICATION</scope>
    <source>
        <strain evidence="13">USDA</strain>
    </source>
</reference>
<feature type="domain" description="EIF2B subunit epsilon/gamma LbH" evidence="11">
    <location>
        <begin position="351"/>
        <end position="439"/>
    </location>
</feature>
<dbReference type="KEGG" id="phu:Phum_PHUM600920"/>
<organism>
    <name type="scientific">Pediculus humanus subsp. corporis</name>
    <name type="common">Body louse</name>
    <dbReference type="NCBI Taxonomy" id="121224"/>
    <lineage>
        <taxon>Eukaryota</taxon>
        <taxon>Metazoa</taxon>
        <taxon>Ecdysozoa</taxon>
        <taxon>Arthropoda</taxon>
        <taxon>Hexapoda</taxon>
        <taxon>Insecta</taxon>
        <taxon>Pterygota</taxon>
        <taxon>Neoptera</taxon>
        <taxon>Paraneoptera</taxon>
        <taxon>Psocodea</taxon>
        <taxon>Troctomorpha</taxon>
        <taxon>Phthiraptera</taxon>
        <taxon>Anoplura</taxon>
        <taxon>Pediculidae</taxon>
        <taxon>Pediculus</taxon>
    </lineage>
</organism>
<dbReference type="InterPro" id="IPR033369">
    <property type="entry name" value="C19orf12"/>
</dbReference>
<dbReference type="GeneID" id="8236922"/>
<evidence type="ECO:0000256" key="8">
    <source>
        <dbReference type="ARBA" id="ARBA00045373"/>
    </source>
</evidence>
<feature type="domain" description="Nucleotidyl transferase" evidence="10">
    <location>
        <begin position="8"/>
        <end position="143"/>
    </location>
</feature>
<dbReference type="GO" id="GO:0003743">
    <property type="term" value="F:translation initiation factor activity"/>
    <property type="evidence" value="ECO:0007669"/>
    <property type="project" value="UniProtKB-KW"/>
</dbReference>
<dbReference type="EMBL" id="AAZO01007327">
    <property type="status" value="NOT_ANNOTATED_CDS"/>
    <property type="molecule type" value="Genomic_DNA"/>
</dbReference>
<dbReference type="GO" id="GO:0005085">
    <property type="term" value="F:guanyl-nucleotide exchange factor activity"/>
    <property type="evidence" value="ECO:0007669"/>
    <property type="project" value="TreeGrafter"/>
</dbReference>
<evidence type="ECO:0000256" key="3">
    <source>
        <dbReference type="ARBA" id="ARBA00022490"/>
    </source>
</evidence>
<evidence type="ECO:0000259" key="11">
    <source>
        <dbReference type="Pfam" id="PF25084"/>
    </source>
</evidence>
<dbReference type="PANTHER" id="PTHR45989">
    <property type="entry name" value="TRANSLATION INITIATION FACTOR EIF-2B SUBUNIT GAMMA"/>
    <property type="match status" value="1"/>
</dbReference>
<dbReference type="OMA" id="NCVINPK"/>
<dbReference type="CTD" id="8236922"/>
<dbReference type="EMBL" id="DS235882">
    <property type="protein sequence ID" value="EEB20043.1"/>
    <property type="molecule type" value="Genomic_DNA"/>
</dbReference>
<dbReference type="InterPro" id="IPR056764">
    <property type="entry name" value="LbH_EIF2B3/5"/>
</dbReference>
<evidence type="ECO:0000256" key="1">
    <source>
        <dbReference type="ARBA" id="ARBA00004514"/>
    </source>
</evidence>
<dbReference type="InterPro" id="IPR051960">
    <property type="entry name" value="eIF2B_gamma"/>
</dbReference>
<keyword evidence="14" id="KW-1185">Reference proteome</keyword>
<evidence type="ECO:0000256" key="7">
    <source>
        <dbReference type="ARBA" id="ARBA00044229"/>
    </source>
</evidence>
<evidence type="ECO:0000313" key="13">
    <source>
        <dbReference type="EnsemblMetazoa" id="PHUM600920-PA"/>
    </source>
</evidence>
<evidence type="ECO:0000256" key="9">
    <source>
        <dbReference type="ARBA" id="ARBA00046432"/>
    </source>
</evidence>
<dbReference type="PANTHER" id="PTHR45989:SF1">
    <property type="entry name" value="TRANSLATION INITIATION FACTOR EIF-2B SUBUNIT GAMMA"/>
    <property type="match status" value="1"/>
</dbReference>
<dbReference type="Pfam" id="PF25084">
    <property type="entry name" value="LbH_EIF2B"/>
    <property type="match status" value="1"/>
</dbReference>
<keyword evidence="4" id="KW-0396">Initiation factor</keyword>
<dbReference type="GO" id="GO:0005829">
    <property type="term" value="C:cytosol"/>
    <property type="evidence" value="ECO:0007669"/>
    <property type="project" value="UniProtKB-SubCell"/>
</dbReference>
<keyword evidence="5" id="KW-0648">Protein biosynthesis</keyword>
<dbReference type="Pfam" id="PF00483">
    <property type="entry name" value="NTP_transferase"/>
    <property type="match status" value="1"/>
</dbReference>
<comment type="similarity">
    <text evidence="2">Belongs to the eIF-2B gamma/epsilon subunits family.</text>
</comment>
<protein>
    <recommendedName>
        <fullName evidence="6">Translation initiation factor eIF2B subunit gamma</fullName>
    </recommendedName>
    <alternativeName>
        <fullName evidence="7">eIF2B GDP-GTP exchange factor subunit gamma</fullName>
    </alternativeName>
</protein>
<evidence type="ECO:0000256" key="5">
    <source>
        <dbReference type="ARBA" id="ARBA00022917"/>
    </source>
</evidence>
<dbReference type="OrthoDB" id="10250549at2759"/>
<dbReference type="eggNOG" id="KOG1462">
    <property type="taxonomic scope" value="Eukaryota"/>
</dbReference>
<dbReference type="Proteomes" id="UP000009046">
    <property type="component" value="Unassembled WGS sequence"/>
</dbReference>